<protein>
    <submittedName>
        <fullName evidence="1">Uncharacterized protein</fullName>
    </submittedName>
</protein>
<evidence type="ECO:0000313" key="2">
    <source>
        <dbReference type="Proteomes" id="UP000037035"/>
    </source>
</evidence>
<accession>A0A0L6UHX8</accession>
<dbReference type="VEuPathDB" id="FungiDB:VP01_5872g3"/>
<sequence length="112" mass="13034">MYDRVCSIFTSYHVALPHWDTVRCMRIFLRSMIRLEVHENLSVINNKIYYIGLKKLIGHVSAMVNVILIQYGYYIKLINLSLGSQELANPYVRHQCTVSLTEMEGRLIKGQT</sequence>
<dbReference type="Proteomes" id="UP000037035">
    <property type="component" value="Unassembled WGS sequence"/>
</dbReference>
<reference evidence="1 2" key="1">
    <citation type="submission" date="2015-08" db="EMBL/GenBank/DDBJ databases">
        <title>Next Generation Sequencing and Analysis of the Genome of Puccinia sorghi L Schw, the Causal Agent of Maize Common Rust.</title>
        <authorList>
            <person name="Rochi L."/>
            <person name="Burguener G."/>
            <person name="Darino M."/>
            <person name="Turjanski A."/>
            <person name="Kreff E."/>
            <person name="Dieguez M.J."/>
            <person name="Sacco F."/>
        </authorList>
    </citation>
    <scope>NUCLEOTIDE SEQUENCE [LARGE SCALE GENOMIC DNA]</scope>
    <source>
        <strain evidence="1 2">RO10H11247</strain>
    </source>
</reference>
<gene>
    <name evidence="1" type="ORF">VP01_5872g3</name>
</gene>
<organism evidence="1 2">
    <name type="scientific">Puccinia sorghi</name>
    <dbReference type="NCBI Taxonomy" id="27349"/>
    <lineage>
        <taxon>Eukaryota</taxon>
        <taxon>Fungi</taxon>
        <taxon>Dikarya</taxon>
        <taxon>Basidiomycota</taxon>
        <taxon>Pucciniomycotina</taxon>
        <taxon>Pucciniomycetes</taxon>
        <taxon>Pucciniales</taxon>
        <taxon>Pucciniaceae</taxon>
        <taxon>Puccinia</taxon>
    </lineage>
</organism>
<keyword evidence="2" id="KW-1185">Reference proteome</keyword>
<evidence type="ECO:0000313" key="1">
    <source>
        <dbReference type="EMBL" id="KNZ48156.1"/>
    </source>
</evidence>
<dbReference type="AlphaFoldDB" id="A0A0L6UHX8"/>
<name>A0A0L6UHX8_9BASI</name>
<dbReference type="EMBL" id="LAVV01011132">
    <property type="protein sequence ID" value="KNZ48156.1"/>
    <property type="molecule type" value="Genomic_DNA"/>
</dbReference>
<comment type="caution">
    <text evidence="1">The sequence shown here is derived from an EMBL/GenBank/DDBJ whole genome shotgun (WGS) entry which is preliminary data.</text>
</comment>
<proteinExistence type="predicted"/>